<keyword evidence="2" id="KW-1185">Reference proteome</keyword>
<proteinExistence type="predicted"/>
<sequence length="251" mass="28564">MRVLRGVMVRWIRLVSGEYLTRDLWSHLLTHSIVHLVAHMLNDDNGGIFLRFTAEIQRFTQVYSRNPSLLWQFSEAVHTVTVGDAIDAVEVWLAHNMPGAAILRDMLHWELQVWGLANVPDADRQKDLHEHVKDLNEKRIHNYDVSAIAARYNQAYSHAGEIKTLTDELSTTKKSHTAEIKTLTGELSIRAVKTPRKCNTRPQAAEIKTLTDELNATKKTHAAEMKMLTDRYDTLAEQMAVILAGRQVHNA</sequence>
<evidence type="ECO:0000313" key="2">
    <source>
        <dbReference type="Proteomes" id="UP000326924"/>
    </source>
</evidence>
<dbReference type="EMBL" id="VXIS01000073">
    <property type="protein sequence ID" value="KAA8908013.1"/>
    <property type="molecule type" value="Genomic_DNA"/>
</dbReference>
<dbReference type="Proteomes" id="UP000326924">
    <property type="component" value="Unassembled WGS sequence"/>
</dbReference>
<organism evidence="1 2">
    <name type="scientific">Sphaerosporella brunnea</name>
    <dbReference type="NCBI Taxonomy" id="1250544"/>
    <lineage>
        <taxon>Eukaryota</taxon>
        <taxon>Fungi</taxon>
        <taxon>Dikarya</taxon>
        <taxon>Ascomycota</taxon>
        <taxon>Pezizomycotina</taxon>
        <taxon>Pezizomycetes</taxon>
        <taxon>Pezizales</taxon>
        <taxon>Pyronemataceae</taxon>
        <taxon>Sphaerosporella</taxon>
    </lineage>
</organism>
<evidence type="ECO:0000313" key="1">
    <source>
        <dbReference type="EMBL" id="KAA8908013.1"/>
    </source>
</evidence>
<accession>A0A5J5EZ72</accession>
<gene>
    <name evidence="1" type="ORF">FN846DRAFT_906407</name>
</gene>
<dbReference type="AlphaFoldDB" id="A0A5J5EZ72"/>
<reference evidence="1 2" key="1">
    <citation type="submission" date="2019-09" db="EMBL/GenBank/DDBJ databases">
        <title>Draft genome of the ectomycorrhizal ascomycete Sphaerosporella brunnea.</title>
        <authorList>
            <consortium name="DOE Joint Genome Institute"/>
            <person name="Benucci G.M."/>
            <person name="Marozzi G."/>
            <person name="Antonielli L."/>
            <person name="Sanchez S."/>
            <person name="Marco P."/>
            <person name="Wang X."/>
            <person name="Falini L.B."/>
            <person name="Barry K."/>
            <person name="Haridas S."/>
            <person name="Lipzen A."/>
            <person name="Labutti K."/>
            <person name="Grigoriev I.V."/>
            <person name="Murat C."/>
            <person name="Martin F."/>
            <person name="Albertini E."/>
            <person name="Donnini D."/>
            <person name="Bonito G."/>
        </authorList>
    </citation>
    <scope>NUCLEOTIDE SEQUENCE [LARGE SCALE GENOMIC DNA]</scope>
    <source>
        <strain evidence="1 2">Sb_GMNB300</strain>
    </source>
</reference>
<name>A0A5J5EZ72_9PEZI</name>
<comment type="caution">
    <text evidence="1">The sequence shown here is derived from an EMBL/GenBank/DDBJ whole genome shotgun (WGS) entry which is preliminary data.</text>
</comment>
<protein>
    <submittedName>
        <fullName evidence="1">Uncharacterized protein</fullName>
    </submittedName>
</protein>
<dbReference type="InParanoid" id="A0A5J5EZ72"/>